<feature type="modified residue" description="4-aspartylphosphate" evidence="2">
    <location>
        <position position="56"/>
    </location>
</feature>
<gene>
    <name evidence="4" type="ORF">A2Z33_02695</name>
</gene>
<dbReference type="SMART" id="SM00448">
    <property type="entry name" value="REC"/>
    <property type="match status" value="1"/>
</dbReference>
<dbReference type="STRING" id="1798374.A2Z33_02695"/>
<evidence type="ECO:0000256" key="2">
    <source>
        <dbReference type="PROSITE-ProRule" id="PRU00169"/>
    </source>
</evidence>
<evidence type="ECO:0000313" key="4">
    <source>
        <dbReference type="EMBL" id="OGG01422.1"/>
    </source>
</evidence>
<dbReference type="InterPro" id="IPR001789">
    <property type="entry name" value="Sig_transdc_resp-reg_receiver"/>
</dbReference>
<dbReference type="InterPro" id="IPR011006">
    <property type="entry name" value="CheY-like_superfamily"/>
</dbReference>
<feature type="domain" description="Response regulatory" evidence="3">
    <location>
        <begin position="7"/>
        <end position="122"/>
    </location>
</feature>
<dbReference type="PROSITE" id="PS50110">
    <property type="entry name" value="RESPONSE_REGULATORY"/>
    <property type="match status" value="1"/>
</dbReference>
<evidence type="ECO:0000313" key="5">
    <source>
        <dbReference type="Proteomes" id="UP000178448"/>
    </source>
</evidence>
<accession>A0A1F5YNF1</accession>
<dbReference type="AlphaFoldDB" id="A0A1F5YNF1"/>
<dbReference type="InterPro" id="IPR050595">
    <property type="entry name" value="Bact_response_regulator"/>
</dbReference>
<dbReference type="PANTHER" id="PTHR44591:SF3">
    <property type="entry name" value="RESPONSE REGULATORY DOMAIN-CONTAINING PROTEIN"/>
    <property type="match status" value="1"/>
</dbReference>
<dbReference type="GO" id="GO:0000160">
    <property type="term" value="P:phosphorelay signal transduction system"/>
    <property type="evidence" value="ECO:0007669"/>
    <property type="project" value="InterPro"/>
</dbReference>
<dbReference type="Gene3D" id="3.40.50.2300">
    <property type="match status" value="1"/>
</dbReference>
<dbReference type="Pfam" id="PF00072">
    <property type="entry name" value="Response_reg"/>
    <property type="match status" value="1"/>
</dbReference>
<evidence type="ECO:0000259" key="3">
    <source>
        <dbReference type="PROSITE" id="PS50110"/>
    </source>
</evidence>
<comment type="caution">
    <text evidence="4">The sequence shown here is derived from an EMBL/GenBank/DDBJ whole genome shotgun (WGS) entry which is preliminary data.</text>
</comment>
<dbReference type="Proteomes" id="UP000178448">
    <property type="component" value="Unassembled WGS sequence"/>
</dbReference>
<dbReference type="CDD" id="cd17574">
    <property type="entry name" value="REC_OmpR"/>
    <property type="match status" value="1"/>
</dbReference>
<organism evidence="4 5">
    <name type="scientific">Candidatus Gottesmanbacteria bacterium RBG_16_52_11</name>
    <dbReference type="NCBI Taxonomy" id="1798374"/>
    <lineage>
        <taxon>Bacteria</taxon>
        <taxon>Candidatus Gottesmaniibacteriota</taxon>
    </lineage>
</organism>
<keyword evidence="1 2" id="KW-0597">Phosphoprotein</keyword>
<evidence type="ECO:0000256" key="1">
    <source>
        <dbReference type="ARBA" id="ARBA00022553"/>
    </source>
</evidence>
<protein>
    <recommendedName>
        <fullName evidence="3">Response regulatory domain-containing protein</fullName>
    </recommendedName>
</protein>
<name>A0A1F5YNF1_9BACT</name>
<dbReference type="SUPFAM" id="SSF52172">
    <property type="entry name" value="CheY-like"/>
    <property type="match status" value="1"/>
</dbReference>
<sequence>MESQKKKLLIIEDDASLQLVYKHKFEMEGFEVFQAYTGQQGLTFARDKVPDMILLDIMLPEGMNGFDVMEQLKRDEKLGKIPIIMFTNLDSEKETALSLGAVDYVVKSNTSIDELTEKVKSHIK</sequence>
<dbReference type="EMBL" id="MFJD01000016">
    <property type="protein sequence ID" value="OGG01422.1"/>
    <property type="molecule type" value="Genomic_DNA"/>
</dbReference>
<dbReference type="PANTHER" id="PTHR44591">
    <property type="entry name" value="STRESS RESPONSE REGULATOR PROTEIN 1"/>
    <property type="match status" value="1"/>
</dbReference>
<proteinExistence type="predicted"/>
<reference evidence="4 5" key="1">
    <citation type="journal article" date="2016" name="Nat. Commun.">
        <title>Thousands of microbial genomes shed light on interconnected biogeochemical processes in an aquifer system.</title>
        <authorList>
            <person name="Anantharaman K."/>
            <person name="Brown C.T."/>
            <person name="Hug L.A."/>
            <person name="Sharon I."/>
            <person name="Castelle C.J."/>
            <person name="Probst A.J."/>
            <person name="Thomas B.C."/>
            <person name="Singh A."/>
            <person name="Wilkins M.J."/>
            <person name="Karaoz U."/>
            <person name="Brodie E.L."/>
            <person name="Williams K.H."/>
            <person name="Hubbard S.S."/>
            <person name="Banfield J.F."/>
        </authorList>
    </citation>
    <scope>NUCLEOTIDE SEQUENCE [LARGE SCALE GENOMIC DNA]</scope>
</reference>